<sequence>MVQQIAPHETIKLHELLTFKNLCLTKSVTMSQLVSDEELRSILQNDTCASRQHTQQLSGLMNHSYIATYETISNYMMKKGYYNAYNLQEQYKVDMQITETALNLS</sequence>
<organism evidence="1 2">
    <name type="scientific">Clostridium beijerinckii</name>
    <name type="common">Clostridium MP</name>
    <dbReference type="NCBI Taxonomy" id="1520"/>
    <lineage>
        <taxon>Bacteria</taxon>
        <taxon>Bacillati</taxon>
        <taxon>Bacillota</taxon>
        <taxon>Clostridia</taxon>
        <taxon>Eubacteriales</taxon>
        <taxon>Clostridiaceae</taxon>
        <taxon>Clostridium</taxon>
    </lineage>
</organism>
<dbReference type="PANTHER" id="PTHR39183:SF1">
    <property type="entry name" value="SPORE COAT PROTEIN F-LIKE PROTEIN YHCQ"/>
    <property type="match status" value="1"/>
</dbReference>
<dbReference type="RefSeq" id="WP_103697886.1">
    <property type="nucleotide sequence ID" value="NZ_CP144906.1"/>
</dbReference>
<reference evidence="1 2" key="1">
    <citation type="submission" date="2017-02" db="EMBL/GenBank/DDBJ databases">
        <title>Genome sequence of Clostridium beijerinckii Br21.</title>
        <authorList>
            <person name="Fonseca B.C."/>
            <person name="Guazzaroni M.E."/>
            <person name="Riano-Pachon D.M."/>
            <person name="Reginatto V."/>
        </authorList>
    </citation>
    <scope>NUCLEOTIDE SEQUENCE [LARGE SCALE GENOMIC DNA]</scope>
    <source>
        <strain evidence="1 2">Br21</strain>
    </source>
</reference>
<proteinExistence type="predicted"/>
<gene>
    <name evidence="1" type="ORF">CBEIBR21_14160</name>
</gene>
<dbReference type="Proteomes" id="UP000190959">
    <property type="component" value="Unassembled WGS sequence"/>
</dbReference>
<evidence type="ECO:0000313" key="2">
    <source>
        <dbReference type="Proteomes" id="UP000190959"/>
    </source>
</evidence>
<dbReference type="InterPro" id="IPR012851">
    <property type="entry name" value="Spore_coat_CotF-like"/>
</dbReference>
<dbReference type="PANTHER" id="PTHR39183">
    <property type="entry name" value="SPORE COAT PROTEIN F-LIKE PROTEIN YHCQ"/>
    <property type="match status" value="1"/>
</dbReference>
<name>A0A1S8SJG2_CLOBE</name>
<evidence type="ECO:0000313" key="1">
    <source>
        <dbReference type="EMBL" id="OOP72943.1"/>
    </source>
</evidence>
<dbReference type="EMBL" id="MWMH01000004">
    <property type="protein sequence ID" value="OOP72943.1"/>
    <property type="molecule type" value="Genomic_DNA"/>
</dbReference>
<protein>
    <submittedName>
        <fullName evidence="1">Uncharacterized protein</fullName>
    </submittedName>
</protein>
<accession>A0A1S8SJG2</accession>
<comment type="caution">
    <text evidence="1">The sequence shown here is derived from an EMBL/GenBank/DDBJ whole genome shotgun (WGS) entry which is preliminary data.</text>
</comment>
<dbReference type="AlphaFoldDB" id="A0A1S8SJG2"/>